<name>A0ABX1Z8S5_9BACL</name>
<accession>A0ABX1Z8S5</accession>
<dbReference type="InterPro" id="IPR038692">
    <property type="entry name" value="Cthe_2751_sf"/>
</dbReference>
<comment type="caution">
    <text evidence="1">The sequence shown here is derived from an EMBL/GenBank/DDBJ whole genome shotgun (WGS) entry which is preliminary data.</text>
</comment>
<evidence type="ECO:0000313" key="2">
    <source>
        <dbReference type="Proteomes" id="UP000658690"/>
    </source>
</evidence>
<organism evidence="1 2">
    <name type="scientific">Paenibacillus germinis</name>
    <dbReference type="NCBI Taxonomy" id="2654979"/>
    <lineage>
        <taxon>Bacteria</taxon>
        <taxon>Bacillati</taxon>
        <taxon>Bacillota</taxon>
        <taxon>Bacilli</taxon>
        <taxon>Bacillales</taxon>
        <taxon>Paenibacillaceae</taxon>
        <taxon>Paenibacillus</taxon>
    </lineage>
</organism>
<keyword evidence="2" id="KW-1185">Reference proteome</keyword>
<dbReference type="Proteomes" id="UP000658690">
    <property type="component" value="Unassembled WGS sequence"/>
</dbReference>
<protein>
    <submittedName>
        <fullName evidence="1">DUF5071 domain-containing protein</fullName>
    </submittedName>
</protein>
<sequence length="145" mass="17204">MEDNVKLLLSSLSWNRPVEEQTYAVKRLISLKDKISDCLITYTSKDQWDNCMKIIIELDYQDQVRMIPQMLFLLRDMNWPGAKEACNLMKNMKVEDLTPYIVLALEQADNECDTIWITWIKTFIEKLNLVKLIEEKSEILKQAEW</sequence>
<dbReference type="EMBL" id="WHOC01000131">
    <property type="protein sequence ID" value="NOU88671.1"/>
    <property type="molecule type" value="Genomic_DNA"/>
</dbReference>
<proteinExistence type="predicted"/>
<gene>
    <name evidence="1" type="ORF">GC102_23395</name>
</gene>
<reference evidence="1 2" key="1">
    <citation type="submission" date="2019-10" db="EMBL/GenBank/DDBJ databases">
        <title>Description of Paenibacillus choica sp. nov.</title>
        <authorList>
            <person name="Carlier A."/>
            <person name="Qi S."/>
        </authorList>
    </citation>
    <scope>NUCLEOTIDE SEQUENCE [LARGE SCALE GENOMIC DNA]</scope>
    <source>
        <strain evidence="1 2">LMG 31460</strain>
    </source>
</reference>
<dbReference type="RefSeq" id="WP_171691663.1">
    <property type="nucleotide sequence ID" value="NZ_WHOC01000131.1"/>
</dbReference>
<evidence type="ECO:0000313" key="1">
    <source>
        <dbReference type="EMBL" id="NOU88671.1"/>
    </source>
</evidence>
<dbReference type="Gene3D" id="1.25.40.750">
    <property type="entry name" value="Domain of unknown function DUF5071"/>
    <property type="match status" value="1"/>
</dbReference>